<gene>
    <name evidence="2" type="ORF">FLX08_28045</name>
</gene>
<reference evidence="2 3" key="1">
    <citation type="submission" date="2019-07" db="EMBL/GenBank/DDBJ databases">
        <title>Microbispora hainanensis DSM 45428.</title>
        <authorList>
            <person name="Thawai C."/>
        </authorList>
    </citation>
    <scope>NUCLEOTIDE SEQUENCE [LARGE SCALE GENOMIC DNA]</scope>
    <source>
        <strain evidence="2 3">DSM 45428</strain>
    </source>
</reference>
<evidence type="ECO:0000313" key="3">
    <source>
        <dbReference type="Proteomes" id="UP000316541"/>
    </source>
</evidence>
<dbReference type="AlphaFoldDB" id="A0A544YLU2"/>
<proteinExistence type="predicted"/>
<evidence type="ECO:0000256" key="1">
    <source>
        <dbReference type="SAM" id="SignalP"/>
    </source>
</evidence>
<sequence>MRLRPIVVLVAAAVCAGAVLAGCAAEPKAVPDACPQRWGGEGVGAWVPDAVDVDGADESLVPGSPVRALVCAYPGVNTDPGGERLGGSRTLTDQAAVMARDLAYLPVTTGKADGLCTLMGGPMTNYLVRFAYADGSALWVGSAEEVNSCVTTTNGTVRTRSYVGKALTTAYREGAWRMPRPDDPCRAVNDRRGRQDTMVPEGPQWVLVCRDEGEKRPPRREHGVAAARDLAAALNDLDTEPSEHGCQEGGPEADHRAYRLVFGYAEGPPAGVHVRYGCTPGVDNGMLQAEVDDDVRRLMARMTP</sequence>
<comment type="caution">
    <text evidence="2">The sequence shown here is derived from an EMBL/GenBank/DDBJ whole genome shotgun (WGS) entry which is preliminary data.</text>
</comment>
<dbReference type="EMBL" id="VIRM01000042">
    <property type="protein sequence ID" value="TQS17677.1"/>
    <property type="molecule type" value="Genomic_DNA"/>
</dbReference>
<feature type="signal peptide" evidence="1">
    <location>
        <begin position="1"/>
        <end position="21"/>
    </location>
</feature>
<dbReference type="RefSeq" id="WP_142623060.1">
    <property type="nucleotide sequence ID" value="NZ_VIRM01000042.1"/>
</dbReference>
<organism evidence="2 3">
    <name type="scientific">Microbispora hainanensis</name>
    <dbReference type="NCBI Taxonomy" id="568844"/>
    <lineage>
        <taxon>Bacteria</taxon>
        <taxon>Bacillati</taxon>
        <taxon>Actinomycetota</taxon>
        <taxon>Actinomycetes</taxon>
        <taxon>Streptosporangiales</taxon>
        <taxon>Streptosporangiaceae</taxon>
        <taxon>Microbispora</taxon>
    </lineage>
</organism>
<dbReference type="Proteomes" id="UP000316541">
    <property type="component" value="Unassembled WGS sequence"/>
</dbReference>
<accession>A0A544YLU2</accession>
<feature type="chain" id="PRO_5038712019" description="DUF3558 domain-containing protein" evidence="1">
    <location>
        <begin position="22"/>
        <end position="304"/>
    </location>
</feature>
<protein>
    <recommendedName>
        <fullName evidence="4">DUF3558 domain-containing protein</fullName>
    </recommendedName>
</protein>
<name>A0A544YLU2_9ACTN</name>
<evidence type="ECO:0008006" key="4">
    <source>
        <dbReference type="Google" id="ProtNLM"/>
    </source>
</evidence>
<dbReference type="PROSITE" id="PS51257">
    <property type="entry name" value="PROKAR_LIPOPROTEIN"/>
    <property type="match status" value="1"/>
</dbReference>
<evidence type="ECO:0000313" key="2">
    <source>
        <dbReference type="EMBL" id="TQS17677.1"/>
    </source>
</evidence>
<keyword evidence="1" id="KW-0732">Signal</keyword>